<dbReference type="EMBL" id="VIGI01000025">
    <property type="protein sequence ID" value="KAB8288193.1"/>
    <property type="molecule type" value="Genomic_DNA"/>
</dbReference>
<evidence type="ECO:0000313" key="3">
    <source>
        <dbReference type="Proteomes" id="UP000326757"/>
    </source>
</evidence>
<feature type="domain" description="2EXR" evidence="1">
    <location>
        <begin position="76"/>
        <end position="181"/>
    </location>
</feature>
<evidence type="ECO:0000313" key="2">
    <source>
        <dbReference type="EMBL" id="KAB8288193.1"/>
    </source>
</evidence>
<protein>
    <recommendedName>
        <fullName evidence="1">2EXR domain-containing protein</fullName>
    </recommendedName>
</protein>
<comment type="caution">
    <text evidence="2">The sequence shown here is derived from an EMBL/GenBank/DDBJ whole genome shotgun (WGS) entry which is preliminary data.</text>
</comment>
<proteinExistence type="predicted"/>
<accession>A0A5N6JLT5</accession>
<sequence length="357" mass="40632">MGRTRQNYSSSVCPAFIENGPSSIKYKGSDSRVSMLPIFTAETLQSFDVGDLGLTSLSTSAVKDGELDAELDAHDFHEFSEFPPDIKKIVWEFACYIPRTVPIWIADKSQLPPSMTGDSQDRPAYSFATDSPTPIVMRVCQESRYAAFKVYKRIFHVRFDFPLVIVHSPGRIWINAETDLICPTRKGPPRPGRFDDQHFHDICATIKYNKIGNLAIDDQSSSGYTFLDHDNLKDFVGIPSWMGPHIKNIVQYTTRDNAIVDMKYPLNLVNYTNETVRIKTLPSFQKTQRILRILLFKQMLEELDAYQSLQQSVNRAVAAKENVPRAHEKALQGIPTWLRENVDTYIRPALYSMVALQ</sequence>
<reference evidence="2 3" key="1">
    <citation type="submission" date="2019-06" db="EMBL/GenBank/DDBJ databases">
        <title>Genome Sequence of the Brown Rot Fungal Pathogen Monilinia laxa.</title>
        <authorList>
            <person name="De Miccolis Angelini R.M."/>
            <person name="Landi L."/>
            <person name="Abate D."/>
            <person name="Pollastro S."/>
            <person name="Romanazzi G."/>
            <person name="Faretra F."/>
        </authorList>
    </citation>
    <scope>NUCLEOTIDE SEQUENCE [LARGE SCALE GENOMIC DNA]</scope>
    <source>
        <strain evidence="2 3">Mlax316</strain>
    </source>
</reference>
<dbReference type="Pfam" id="PF20150">
    <property type="entry name" value="2EXR"/>
    <property type="match status" value="1"/>
</dbReference>
<dbReference type="InterPro" id="IPR045518">
    <property type="entry name" value="2EXR"/>
</dbReference>
<dbReference type="PANTHER" id="PTHR35910">
    <property type="entry name" value="2EXR DOMAIN-CONTAINING PROTEIN"/>
    <property type="match status" value="1"/>
</dbReference>
<name>A0A5N6JLT5_MONLA</name>
<evidence type="ECO:0000259" key="1">
    <source>
        <dbReference type="Pfam" id="PF20150"/>
    </source>
</evidence>
<dbReference type="Proteomes" id="UP000326757">
    <property type="component" value="Unassembled WGS sequence"/>
</dbReference>
<keyword evidence="3" id="KW-1185">Reference proteome</keyword>
<gene>
    <name evidence="2" type="ORF">EYC80_010198</name>
</gene>
<dbReference type="OrthoDB" id="3546385at2759"/>
<dbReference type="AlphaFoldDB" id="A0A5N6JLT5"/>
<dbReference type="PANTHER" id="PTHR35910:SF6">
    <property type="entry name" value="2EXR DOMAIN-CONTAINING PROTEIN"/>
    <property type="match status" value="1"/>
</dbReference>
<organism evidence="2 3">
    <name type="scientific">Monilinia laxa</name>
    <name type="common">Brown rot fungus</name>
    <name type="synonym">Sclerotinia laxa</name>
    <dbReference type="NCBI Taxonomy" id="61186"/>
    <lineage>
        <taxon>Eukaryota</taxon>
        <taxon>Fungi</taxon>
        <taxon>Dikarya</taxon>
        <taxon>Ascomycota</taxon>
        <taxon>Pezizomycotina</taxon>
        <taxon>Leotiomycetes</taxon>
        <taxon>Helotiales</taxon>
        <taxon>Sclerotiniaceae</taxon>
        <taxon>Monilinia</taxon>
    </lineage>
</organism>